<feature type="compositionally biased region" description="Basic and acidic residues" evidence="10">
    <location>
        <begin position="1040"/>
        <end position="1052"/>
    </location>
</feature>
<comment type="similarity">
    <text evidence="2 9">Belongs to the resistance-nodulation-cell division (RND) (TC 2.A.6) family.</text>
</comment>
<dbReference type="InterPro" id="IPR027463">
    <property type="entry name" value="AcrB_DN_DC_subdom"/>
</dbReference>
<evidence type="ECO:0000256" key="6">
    <source>
        <dbReference type="ARBA" id="ARBA00022692"/>
    </source>
</evidence>
<keyword evidence="4" id="KW-1003">Cell membrane</keyword>
<name>C7RTL3_ACCRE</name>
<keyword evidence="6 9" id="KW-0812">Transmembrane</keyword>
<dbReference type="Gene3D" id="3.30.2090.10">
    <property type="entry name" value="Multidrug efflux transporter AcrB TolC docking domain, DN and DC subdomains"/>
    <property type="match status" value="2"/>
</dbReference>
<feature type="transmembrane region" description="Helical" evidence="9">
    <location>
        <begin position="343"/>
        <end position="360"/>
    </location>
</feature>
<reference evidence="11" key="1">
    <citation type="submission" date="2009-08" db="EMBL/GenBank/DDBJ databases">
        <authorList>
            <consortium name="US DOE Joint Genome Institute"/>
            <person name="Lucas S."/>
            <person name="Copeland A."/>
            <person name="Lapidus A."/>
            <person name="Glavina del Rio T."/>
            <person name="Dalin E."/>
            <person name="Tice H."/>
            <person name="Bruce D."/>
            <person name="Barry K."/>
            <person name="Pitluck S."/>
            <person name="Lowry S."/>
            <person name="Larimer F."/>
            <person name="Land M."/>
            <person name="Hauser L."/>
            <person name="Kyrpides N."/>
            <person name="Ivanova N."/>
            <person name="McMahon K.D."/>
            <person name="Hugenholtz P."/>
        </authorList>
    </citation>
    <scope>NUCLEOTIDE SEQUENCE</scope>
    <source>
        <strain evidence="11">UW-1</strain>
    </source>
</reference>
<dbReference type="GO" id="GO:0009636">
    <property type="term" value="P:response to toxic substance"/>
    <property type="evidence" value="ECO:0007669"/>
    <property type="project" value="UniProtKB-ARBA"/>
</dbReference>
<feature type="compositionally biased region" description="Basic and acidic residues" evidence="10">
    <location>
        <begin position="1059"/>
        <end position="1068"/>
    </location>
</feature>
<sequence length="1068" mass="115129" precursor="true">MSKFFINRPIVAMVISILMTIVGLVAMSGLPTAQFPNIVPPQINVSSTYTGADALTVEQAVATPIEQQMSGVDNMDYMYSINANNGQSTLYVNFALGTDANTDQLLAQMREGQAESQLPSDVRNYGVTVAKSTSSPLIMFALYSPNGTYDNIFLANYAYININDQMTRVKGIASVTVFGAGQYAMRMWVKPDQLAKLNITIPEIINAVNAQNTVNPAGTIGGEPVPAGQEFTYAVRAQGRLQSTEEFGNIVLRANPDGSIVRVQDVARIELGAQTYSQQGRLNGKPAALVALYQMPGANALDAADGAKKLMEKIKQSFPPDLDYVIALDTTLSVTEGITEIKHTLFEALVLVMIVVFVFLQGWRATLIPLLAVPVSLVGTFMLFPMFGFSINTLSLFGLVLAIGLVVDDAIVVVEAVEHHIEHGMSPKDATLRAMEEVTGPVIAIAVILAAVFVPTAFIPGITGQLYQQFAVTIAISVIISAFNALTLSPALCAMLLRPKVKGSGPIQKFYDWFNGVFGRVTGGYVGICRIAIRRSLISLVFLVAVTASAGFFGKLVPAGFLPDEDQGYVFAAVQLPDASSLQRTSEIAAQAEELIMKVPGVQYTTTVVGYSMLSQVTNTYSAFFFVTLKNWADRKQPEEQYAAIKAELTKRLAGIPGAIAFAFPPPAIQGVGTSGGATFILEDRAGKDIAFLAENTTKFLEAARKRPELASVSTTFRPTVPQLFIDVDQDKVLKQGVLLSDVYKTLQSFLGSGFINYFNRFGRQWQVYVQAEGDYRTNIDNVGQFYVRNNKGEAVPLSALTSIRNVSGPEFTMRYNLYRSAQINASAAPGYSSEQVMRALEAVFAETMPSEMGYDYMGMSFQEQKAQQGISPAVIFGFSLLCVFLILAAQYESWSLPFSVLLGTPIAVAGAFFALMLRGQELNVYAQIGLVMLIGLAAKNAILIVEFAKMEYEKGELSLAEATLKGAQLRLRPILMTSFAFILGCVPLAIASGAGALSRQVMGSAVIGGMLAATCLAIFIIPVTFFVVEKISHKGETGVRSHAAGEGEAGKLDAPAKPADKEEDRHA</sequence>
<dbReference type="GO" id="GO:0005886">
    <property type="term" value="C:plasma membrane"/>
    <property type="evidence" value="ECO:0007669"/>
    <property type="project" value="UniProtKB-SubCell"/>
</dbReference>
<dbReference type="Gene3D" id="1.20.1640.10">
    <property type="entry name" value="Multidrug efflux transporter AcrB transmembrane domain"/>
    <property type="match status" value="2"/>
</dbReference>
<feature type="transmembrane region" description="Helical" evidence="9">
    <location>
        <begin position="438"/>
        <end position="458"/>
    </location>
</feature>
<feature type="region of interest" description="Disordered" evidence="10">
    <location>
        <begin position="1040"/>
        <end position="1068"/>
    </location>
</feature>
<dbReference type="SUPFAM" id="SSF82714">
    <property type="entry name" value="Multidrug efflux transporter AcrB TolC docking domain, DN and DC subdomains"/>
    <property type="match status" value="2"/>
</dbReference>
<dbReference type="STRING" id="522306.CAP2UW1_1524"/>
<organism evidence="11">
    <name type="scientific">Accumulibacter regalis</name>
    <dbReference type="NCBI Taxonomy" id="522306"/>
    <lineage>
        <taxon>Bacteria</taxon>
        <taxon>Pseudomonadati</taxon>
        <taxon>Pseudomonadota</taxon>
        <taxon>Betaproteobacteria</taxon>
        <taxon>Candidatus Accumulibacter</taxon>
    </lineage>
</organism>
<feature type="transmembrane region" description="Helical" evidence="9">
    <location>
        <begin position="870"/>
        <end position="890"/>
    </location>
</feature>
<dbReference type="HOGENOM" id="CLU_002755_1_2_4"/>
<dbReference type="GO" id="GO:0042910">
    <property type="term" value="F:xenobiotic transmembrane transporter activity"/>
    <property type="evidence" value="ECO:0007669"/>
    <property type="project" value="TreeGrafter"/>
</dbReference>
<dbReference type="NCBIfam" id="NF000282">
    <property type="entry name" value="RND_permease_1"/>
    <property type="match status" value="1"/>
</dbReference>
<dbReference type="InterPro" id="IPR004764">
    <property type="entry name" value="MdtF-like"/>
</dbReference>
<keyword evidence="3 9" id="KW-0813">Transport</keyword>
<dbReference type="SUPFAM" id="SSF82866">
    <property type="entry name" value="Multidrug efflux transporter AcrB transmembrane domain"/>
    <property type="match status" value="2"/>
</dbReference>
<dbReference type="PANTHER" id="PTHR32063:SF11">
    <property type="entry name" value="CATION OR DRUG EFFLUX SYSTEM PROTEIN"/>
    <property type="match status" value="1"/>
</dbReference>
<accession>C7RTL3</accession>
<feature type="transmembrane region" description="Helical" evidence="9">
    <location>
        <begin position="12"/>
        <end position="30"/>
    </location>
</feature>
<evidence type="ECO:0000256" key="5">
    <source>
        <dbReference type="ARBA" id="ARBA00022519"/>
    </source>
</evidence>
<dbReference type="GO" id="GO:0015562">
    <property type="term" value="F:efflux transmembrane transporter activity"/>
    <property type="evidence" value="ECO:0007669"/>
    <property type="project" value="InterPro"/>
</dbReference>
<protein>
    <recommendedName>
        <fullName evidence="9">Efflux pump membrane transporter</fullName>
    </recommendedName>
</protein>
<feature type="transmembrane region" description="Helical" evidence="9">
    <location>
        <begin position="925"/>
        <end position="946"/>
    </location>
</feature>
<feature type="transmembrane region" description="Helical" evidence="9">
    <location>
        <begin position="975"/>
        <end position="998"/>
    </location>
</feature>
<feature type="transmembrane region" description="Helical" evidence="9">
    <location>
        <begin position="367"/>
        <end position="388"/>
    </location>
</feature>
<evidence type="ECO:0000256" key="7">
    <source>
        <dbReference type="ARBA" id="ARBA00022989"/>
    </source>
</evidence>
<evidence type="ECO:0000256" key="10">
    <source>
        <dbReference type="SAM" id="MobiDB-lite"/>
    </source>
</evidence>
<evidence type="ECO:0000313" key="11">
    <source>
        <dbReference type="EMBL" id="ACV34839.1"/>
    </source>
</evidence>
<dbReference type="OrthoDB" id="9176627at2"/>
<feature type="transmembrane region" description="Helical" evidence="9">
    <location>
        <begin position="537"/>
        <end position="557"/>
    </location>
</feature>
<dbReference type="PRINTS" id="PR00702">
    <property type="entry name" value="ACRIFLAVINRP"/>
</dbReference>
<evidence type="ECO:0000256" key="9">
    <source>
        <dbReference type="RuleBase" id="RU364070"/>
    </source>
</evidence>
<dbReference type="AlphaFoldDB" id="C7RTL3"/>
<evidence type="ECO:0000256" key="2">
    <source>
        <dbReference type="ARBA" id="ARBA00010942"/>
    </source>
</evidence>
<gene>
    <name evidence="11" type="ordered locus">CAP2UW1_1524</name>
</gene>
<keyword evidence="8 9" id="KW-0472">Membrane</keyword>
<feature type="transmembrane region" description="Helical" evidence="9">
    <location>
        <begin position="897"/>
        <end position="919"/>
    </location>
</feature>
<reference evidence="11" key="2">
    <citation type="submission" date="2009-09" db="EMBL/GenBank/DDBJ databases">
        <title>Complete sequence of chromosome of Candidatus Accumulibacter phosphatis clade IIA str. UW-1.</title>
        <authorList>
            <consortium name="US DOE Joint Genome Institute"/>
            <person name="Martin H.G."/>
            <person name="Ivanova N."/>
            <person name="Kunin V."/>
            <person name="Warnecke F."/>
            <person name="Barry K."/>
            <person name="He S."/>
            <person name="Salamov A."/>
            <person name="Szeto E."/>
            <person name="Dalin E."/>
            <person name="Pangilinan J.L."/>
            <person name="Lapidus A."/>
            <person name="Lowry S."/>
            <person name="Kyrpides N.C."/>
            <person name="McMahon K.D."/>
            <person name="Hugenholtz P."/>
        </authorList>
    </citation>
    <scope>NUCLEOTIDE SEQUENCE [LARGE SCALE GENOMIC DNA]</scope>
    <source>
        <strain evidence="11">UW-1</strain>
    </source>
</reference>
<feature type="transmembrane region" description="Helical" evidence="9">
    <location>
        <begin position="1004"/>
        <end position="1029"/>
    </location>
</feature>
<dbReference type="Gene3D" id="3.30.70.1320">
    <property type="entry name" value="Multidrug efflux transporter AcrB pore domain like"/>
    <property type="match status" value="1"/>
</dbReference>
<evidence type="ECO:0000256" key="8">
    <source>
        <dbReference type="ARBA" id="ARBA00023136"/>
    </source>
</evidence>
<dbReference type="Gene3D" id="3.30.70.1440">
    <property type="entry name" value="Multidrug efflux transporter AcrB pore domain"/>
    <property type="match status" value="1"/>
</dbReference>
<comment type="subcellular location">
    <subcellularLocation>
        <location evidence="1 9">Cell inner membrane</location>
        <topology evidence="1 9">Multi-pass membrane protein</topology>
    </subcellularLocation>
</comment>
<feature type="transmembrane region" description="Helical" evidence="9">
    <location>
        <begin position="470"/>
        <end position="497"/>
    </location>
</feature>
<evidence type="ECO:0000256" key="4">
    <source>
        <dbReference type="ARBA" id="ARBA00022475"/>
    </source>
</evidence>
<dbReference type="Gene3D" id="3.30.70.1430">
    <property type="entry name" value="Multidrug efflux transporter AcrB pore domain"/>
    <property type="match status" value="2"/>
</dbReference>
<dbReference type="Pfam" id="PF00873">
    <property type="entry name" value="ACR_tran"/>
    <property type="match status" value="1"/>
</dbReference>
<dbReference type="SUPFAM" id="SSF82693">
    <property type="entry name" value="Multidrug efflux transporter AcrB pore domain, PN1, PN2, PC1 and PC2 subdomains"/>
    <property type="match status" value="3"/>
</dbReference>
<dbReference type="EMBL" id="CP001715">
    <property type="protein sequence ID" value="ACV34839.1"/>
    <property type="molecule type" value="Genomic_DNA"/>
</dbReference>
<dbReference type="KEGG" id="app:CAP2UW1_1524"/>
<evidence type="ECO:0000256" key="1">
    <source>
        <dbReference type="ARBA" id="ARBA00004429"/>
    </source>
</evidence>
<proteinExistence type="inferred from homology"/>
<keyword evidence="7 9" id="KW-1133">Transmembrane helix</keyword>
<dbReference type="InterPro" id="IPR001036">
    <property type="entry name" value="Acrflvin-R"/>
</dbReference>
<feature type="transmembrane region" description="Helical" evidence="9">
    <location>
        <begin position="394"/>
        <end position="417"/>
    </location>
</feature>
<dbReference type="eggNOG" id="COG0841">
    <property type="taxonomic scope" value="Bacteria"/>
</dbReference>
<keyword evidence="5 9" id="KW-0997">Cell inner membrane</keyword>
<dbReference type="FunFam" id="1.20.1640.10:FF:000001">
    <property type="entry name" value="Efflux pump membrane transporter"/>
    <property type="match status" value="1"/>
</dbReference>
<evidence type="ECO:0000256" key="3">
    <source>
        <dbReference type="ARBA" id="ARBA00022448"/>
    </source>
</evidence>
<dbReference type="NCBIfam" id="TIGR00915">
    <property type="entry name" value="2A0602"/>
    <property type="match status" value="1"/>
</dbReference>
<dbReference type="PANTHER" id="PTHR32063">
    <property type="match status" value="1"/>
</dbReference>